<evidence type="ECO:0000313" key="2">
    <source>
        <dbReference type="Proteomes" id="UP001148786"/>
    </source>
</evidence>
<sequence>MAIASPFTPDFRALPWQQLTSYDGPISVADIPRFFKLGRNLQECFIQLMRRSSNQTPPSDLTEMPDHSTLTSLHLSTGLMHRLSPHLLPKFPNLRQLFMHNELRYNEFRVTTANPVQTLIPFFAMSGARLEELTFGMATDADTIRACLTHTPELKVLQIDRVANDALLKFLSFPPEDEVPLVPKLEVLRFSGNMDFCLKNVIDIIRARWAQSEDEIQHKQLKSVAILPWNKHTLDPQAKKDLLAFNKQGFTVSIRSLDRSAFKSCMPLSCRLP</sequence>
<dbReference type="InterPro" id="IPR032675">
    <property type="entry name" value="LRR_dom_sf"/>
</dbReference>
<organism evidence="1 2">
    <name type="scientific">Agrocybe chaxingu</name>
    <dbReference type="NCBI Taxonomy" id="84603"/>
    <lineage>
        <taxon>Eukaryota</taxon>
        <taxon>Fungi</taxon>
        <taxon>Dikarya</taxon>
        <taxon>Basidiomycota</taxon>
        <taxon>Agaricomycotina</taxon>
        <taxon>Agaricomycetes</taxon>
        <taxon>Agaricomycetidae</taxon>
        <taxon>Agaricales</taxon>
        <taxon>Agaricineae</taxon>
        <taxon>Strophariaceae</taxon>
        <taxon>Agrocybe</taxon>
    </lineage>
</organism>
<evidence type="ECO:0000313" key="1">
    <source>
        <dbReference type="EMBL" id="KAJ3495652.1"/>
    </source>
</evidence>
<name>A0A9W8JTY5_9AGAR</name>
<protein>
    <submittedName>
        <fullName evidence="1">Uncharacterized protein</fullName>
    </submittedName>
</protein>
<dbReference type="Proteomes" id="UP001148786">
    <property type="component" value="Unassembled WGS sequence"/>
</dbReference>
<dbReference type="AlphaFoldDB" id="A0A9W8JTY5"/>
<dbReference type="OrthoDB" id="10518639at2759"/>
<gene>
    <name evidence="1" type="ORF">NLJ89_g10593</name>
</gene>
<comment type="caution">
    <text evidence="1">The sequence shown here is derived from an EMBL/GenBank/DDBJ whole genome shotgun (WGS) entry which is preliminary data.</text>
</comment>
<proteinExistence type="predicted"/>
<dbReference type="Gene3D" id="3.80.10.10">
    <property type="entry name" value="Ribonuclease Inhibitor"/>
    <property type="match status" value="1"/>
</dbReference>
<dbReference type="SUPFAM" id="SSF52058">
    <property type="entry name" value="L domain-like"/>
    <property type="match status" value="1"/>
</dbReference>
<dbReference type="EMBL" id="JANKHO010002009">
    <property type="protein sequence ID" value="KAJ3495652.1"/>
    <property type="molecule type" value="Genomic_DNA"/>
</dbReference>
<reference evidence="1" key="1">
    <citation type="submission" date="2022-07" db="EMBL/GenBank/DDBJ databases">
        <title>Genome Sequence of Agrocybe chaxingu.</title>
        <authorList>
            <person name="Buettner E."/>
        </authorList>
    </citation>
    <scope>NUCLEOTIDE SEQUENCE</scope>
    <source>
        <strain evidence="1">MP-N11</strain>
    </source>
</reference>
<keyword evidence="2" id="KW-1185">Reference proteome</keyword>
<accession>A0A9W8JTY5</accession>